<dbReference type="CDD" id="cd11033">
    <property type="entry name" value="CYP142-like"/>
    <property type="match status" value="1"/>
</dbReference>
<dbReference type="AlphaFoldDB" id="A0A917SJ14"/>
<dbReference type="Gene3D" id="1.10.630.10">
    <property type="entry name" value="Cytochrome P450"/>
    <property type="match status" value="1"/>
</dbReference>
<dbReference type="PANTHER" id="PTHR46696">
    <property type="entry name" value="P450, PUTATIVE (EUROFUNG)-RELATED"/>
    <property type="match status" value="1"/>
</dbReference>
<evidence type="ECO:0000256" key="6">
    <source>
        <dbReference type="ARBA" id="ARBA00023033"/>
    </source>
</evidence>
<comment type="similarity">
    <text evidence="1 8">Belongs to the cytochrome P450 family.</text>
</comment>
<dbReference type="PROSITE" id="PS00086">
    <property type="entry name" value="CYTOCHROME_P450"/>
    <property type="match status" value="1"/>
</dbReference>
<dbReference type="InterPro" id="IPR036396">
    <property type="entry name" value="Cyt_P450_sf"/>
</dbReference>
<organism evidence="9 10">
    <name type="scientific">Pseudooceanicola nanhaiensis</name>
    <dbReference type="NCBI Taxonomy" id="375761"/>
    <lineage>
        <taxon>Bacteria</taxon>
        <taxon>Pseudomonadati</taxon>
        <taxon>Pseudomonadota</taxon>
        <taxon>Alphaproteobacteria</taxon>
        <taxon>Rhodobacterales</taxon>
        <taxon>Paracoccaceae</taxon>
        <taxon>Pseudooceanicola</taxon>
    </lineage>
</organism>
<dbReference type="SUPFAM" id="SSF48264">
    <property type="entry name" value="Cytochrome P450"/>
    <property type="match status" value="1"/>
</dbReference>
<dbReference type="InterPro" id="IPR002397">
    <property type="entry name" value="Cyt_P450_B"/>
</dbReference>
<gene>
    <name evidence="9" type="ORF">GCM10011534_02890</name>
</gene>
<evidence type="ECO:0000313" key="10">
    <source>
        <dbReference type="Proteomes" id="UP000649829"/>
    </source>
</evidence>
<dbReference type="InterPro" id="IPR001128">
    <property type="entry name" value="Cyt_P450"/>
</dbReference>
<keyword evidence="2 8" id="KW-0349">Heme</keyword>
<reference evidence="9" key="1">
    <citation type="journal article" date="2014" name="Int. J. Syst. Evol. Microbiol.">
        <title>Complete genome sequence of Corynebacterium casei LMG S-19264T (=DSM 44701T), isolated from a smear-ripened cheese.</title>
        <authorList>
            <consortium name="US DOE Joint Genome Institute (JGI-PGF)"/>
            <person name="Walter F."/>
            <person name="Albersmeier A."/>
            <person name="Kalinowski J."/>
            <person name="Ruckert C."/>
        </authorList>
    </citation>
    <scope>NUCLEOTIDE SEQUENCE</scope>
    <source>
        <strain evidence="9">CGMCC 1.6293</strain>
    </source>
</reference>
<evidence type="ECO:0000256" key="1">
    <source>
        <dbReference type="ARBA" id="ARBA00010617"/>
    </source>
</evidence>
<dbReference type="EMBL" id="BMLF01000001">
    <property type="protein sequence ID" value="GGL84399.1"/>
    <property type="molecule type" value="Genomic_DNA"/>
</dbReference>
<keyword evidence="4 8" id="KW-0560">Oxidoreductase</keyword>
<evidence type="ECO:0000313" key="9">
    <source>
        <dbReference type="EMBL" id="GGL84399.1"/>
    </source>
</evidence>
<protein>
    <submittedName>
        <fullName evidence="9">Cytochrome P450</fullName>
    </submittedName>
</protein>
<keyword evidence="6 8" id="KW-0503">Monooxygenase</keyword>
<proteinExistence type="inferred from homology"/>
<evidence type="ECO:0000256" key="8">
    <source>
        <dbReference type="RuleBase" id="RU000461"/>
    </source>
</evidence>
<dbReference type="GO" id="GO:0020037">
    <property type="term" value="F:heme binding"/>
    <property type="evidence" value="ECO:0007669"/>
    <property type="project" value="InterPro"/>
</dbReference>
<dbReference type="GO" id="GO:0004497">
    <property type="term" value="F:monooxygenase activity"/>
    <property type="evidence" value="ECO:0007669"/>
    <property type="project" value="UniProtKB-KW"/>
</dbReference>
<dbReference type="FunFam" id="1.10.630.10:FF:000018">
    <property type="entry name" value="Cytochrome P450 monooxygenase"/>
    <property type="match status" value="1"/>
</dbReference>
<dbReference type="GO" id="GO:0016705">
    <property type="term" value="F:oxidoreductase activity, acting on paired donors, with incorporation or reduction of molecular oxygen"/>
    <property type="evidence" value="ECO:0007669"/>
    <property type="project" value="InterPro"/>
</dbReference>
<dbReference type="PRINTS" id="PR00359">
    <property type="entry name" value="BP450"/>
</dbReference>
<dbReference type="PANTHER" id="PTHR46696:SF1">
    <property type="entry name" value="CYTOCHROME P450 YJIB-RELATED"/>
    <property type="match status" value="1"/>
</dbReference>
<dbReference type="Pfam" id="PF00067">
    <property type="entry name" value="p450"/>
    <property type="match status" value="1"/>
</dbReference>
<comment type="function">
    <text evidence="7">Cytochromes P450 are a group of heme-thiolate monooxygenases. They oxidize a variety of structurally unrelated compounds, including steroids, fatty acids, and xenobiotics.</text>
</comment>
<dbReference type="InterPro" id="IPR017972">
    <property type="entry name" value="Cyt_P450_CS"/>
</dbReference>
<evidence type="ECO:0000256" key="4">
    <source>
        <dbReference type="ARBA" id="ARBA00023002"/>
    </source>
</evidence>
<comment type="caution">
    <text evidence="9">The sequence shown here is derived from an EMBL/GenBank/DDBJ whole genome shotgun (WGS) entry which is preliminary data.</text>
</comment>
<dbReference type="Proteomes" id="UP000649829">
    <property type="component" value="Unassembled WGS sequence"/>
</dbReference>
<evidence type="ECO:0000256" key="5">
    <source>
        <dbReference type="ARBA" id="ARBA00023004"/>
    </source>
</evidence>
<dbReference type="RefSeq" id="WP_028285252.1">
    <property type="nucleotide sequence ID" value="NZ_BMLF01000001.1"/>
</dbReference>
<dbReference type="PRINTS" id="PR00385">
    <property type="entry name" value="P450"/>
</dbReference>
<dbReference type="GO" id="GO:0005506">
    <property type="term" value="F:iron ion binding"/>
    <property type="evidence" value="ECO:0007669"/>
    <property type="project" value="InterPro"/>
</dbReference>
<sequence length="425" mass="48680">MKDAISPDTLEESREAAYSTPLDQFTAAQADRFANDTMWPWFQRLREEAPVHWSETGAYEPHWSITRYEDILAIDTDHRRFSSAEGIVLQTPESRAHSLERGTDGAGFITMDNPQHNQQRKQVSPAFTPPSLDKLKGLLRERAGNLLDSLPVGETFDWVDLVSKEYTAMTLATLFDFPFEDRRKLTYWSDIITNTPGFGPVTDWDQKFYTTMECFTAFDELLAERKARPPSFDLISMLAHGEGTRDMPKKEFHGNVVLLIVGGNDTTRNTLSGSVYALNKHPDQYDRLRADPSLIPAMVSETIRWQTPLAHMARVALEDVEMHGQTIRKGDRVVMWYVSGNRDDTKIDSPDDYQIGRDIRKAHLSFGFGIHRCLGNRVAELQLTILWEEILKRFPTIEVMEEPTRTHSVFVKGYETLPVRIPERI</sequence>
<reference evidence="9" key="2">
    <citation type="submission" date="2020-09" db="EMBL/GenBank/DDBJ databases">
        <authorList>
            <person name="Sun Q."/>
            <person name="Zhou Y."/>
        </authorList>
    </citation>
    <scope>NUCLEOTIDE SEQUENCE</scope>
    <source>
        <strain evidence="9">CGMCC 1.6293</strain>
    </source>
</reference>
<evidence type="ECO:0000256" key="7">
    <source>
        <dbReference type="ARBA" id="ARBA00043906"/>
    </source>
</evidence>
<keyword evidence="10" id="KW-1185">Reference proteome</keyword>
<evidence type="ECO:0000256" key="3">
    <source>
        <dbReference type="ARBA" id="ARBA00022723"/>
    </source>
</evidence>
<keyword evidence="5 8" id="KW-0408">Iron</keyword>
<keyword evidence="3 8" id="KW-0479">Metal-binding</keyword>
<name>A0A917SJ14_9RHOB</name>
<evidence type="ECO:0000256" key="2">
    <source>
        <dbReference type="ARBA" id="ARBA00022617"/>
    </source>
</evidence>
<accession>A0A917SJ14</accession>